<name>A0A0A1TA60_9HYPO</name>
<comment type="subcellular location">
    <subcellularLocation>
        <location evidence="1">Nucleus</location>
    </subcellularLocation>
</comment>
<dbReference type="InterPro" id="IPR007219">
    <property type="entry name" value="XnlR_reg_dom"/>
</dbReference>
<dbReference type="InterPro" id="IPR001138">
    <property type="entry name" value="Zn2Cys6_DnaBD"/>
</dbReference>
<dbReference type="Pfam" id="PF04082">
    <property type="entry name" value="Fungal_trans"/>
    <property type="match status" value="1"/>
</dbReference>
<reference evidence="6 7" key="1">
    <citation type="journal article" date="2015" name="Genome Announc.">
        <title>Draft Genome Sequence and Gene Annotation of the Entomopathogenic Fungus Verticillium hemipterigenum.</title>
        <authorList>
            <person name="Horn F."/>
            <person name="Habel A."/>
            <person name="Scharf D.H."/>
            <person name="Dworschak J."/>
            <person name="Brakhage A.A."/>
            <person name="Guthke R."/>
            <person name="Hertweck C."/>
            <person name="Linde J."/>
        </authorList>
    </citation>
    <scope>NUCLEOTIDE SEQUENCE [LARGE SCALE GENOMIC DNA]</scope>
</reference>
<dbReference type="GO" id="GO:0005634">
    <property type="term" value="C:nucleus"/>
    <property type="evidence" value="ECO:0007669"/>
    <property type="project" value="UniProtKB-SubCell"/>
</dbReference>
<dbReference type="SMART" id="SM00906">
    <property type="entry name" value="Fungal_trans"/>
    <property type="match status" value="1"/>
</dbReference>
<dbReference type="SMART" id="SM00066">
    <property type="entry name" value="GAL4"/>
    <property type="match status" value="1"/>
</dbReference>
<proteinExistence type="predicted"/>
<dbReference type="GO" id="GO:0008270">
    <property type="term" value="F:zinc ion binding"/>
    <property type="evidence" value="ECO:0007669"/>
    <property type="project" value="InterPro"/>
</dbReference>
<dbReference type="GO" id="GO:0003677">
    <property type="term" value="F:DNA binding"/>
    <property type="evidence" value="ECO:0007669"/>
    <property type="project" value="InterPro"/>
</dbReference>
<dbReference type="PROSITE" id="PS50048">
    <property type="entry name" value="ZN2_CY6_FUNGAL_2"/>
    <property type="match status" value="1"/>
</dbReference>
<dbReference type="GO" id="GO:0000981">
    <property type="term" value="F:DNA-binding transcription factor activity, RNA polymerase II-specific"/>
    <property type="evidence" value="ECO:0007669"/>
    <property type="project" value="InterPro"/>
</dbReference>
<protein>
    <recommendedName>
        <fullName evidence="5">Zn(2)-C6 fungal-type domain-containing protein</fullName>
    </recommendedName>
</protein>
<evidence type="ECO:0000256" key="4">
    <source>
        <dbReference type="SAM" id="MobiDB-lite"/>
    </source>
</evidence>
<evidence type="ECO:0000256" key="2">
    <source>
        <dbReference type="ARBA" id="ARBA00022723"/>
    </source>
</evidence>
<dbReference type="Proteomes" id="UP000039046">
    <property type="component" value="Unassembled WGS sequence"/>
</dbReference>
<keyword evidence="3" id="KW-0539">Nucleus</keyword>
<feature type="domain" description="Zn(2)-C6 fungal-type" evidence="5">
    <location>
        <begin position="53"/>
        <end position="81"/>
    </location>
</feature>
<evidence type="ECO:0000256" key="3">
    <source>
        <dbReference type="ARBA" id="ARBA00023242"/>
    </source>
</evidence>
<keyword evidence="7" id="KW-1185">Reference proteome</keyword>
<feature type="region of interest" description="Disordered" evidence="4">
    <location>
        <begin position="117"/>
        <end position="152"/>
    </location>
</feature>
<organism evidence="6 7">
    <name type="scientific">[Torrubiella] hemipterigena</name>
    <dbReference type="NCBI Taxonomy" id="1531966"/>
    <lineage>
        <taxon>Eukaryota</taxon>
        <taxon>Fungi</taxon>
        <taxon>Dikarya</taxon>
        <taxon>Ascomycota</taxon>
        <taxon>Pezizomycotina</taxon>
        <taxon>Sordariomycetes</taxon>
        <taxon>Hypocreomycetidae</taxon>
        <taxon>Hypocreales</taxon>
        <taxon>Clavicipitaceae</taxon>
        <taxon>Clavicipitaceae incertae sedis</taxon>
        <taxon>'Torrubiella' clade</taxon>
    </lineage>
</organism>
<keyword evidence="2" id="KW-0479">Metal-binding</keyword>
<dbReference type="AlphaFoldDB" id="A0A0A1TA60"/>
<dbReference type="GO" id="GO:0006351">
    <property type="term" value="P:DNA-templated transcription"/>
    <property type="evidence" value="ECO:0007669"/>
    <property type="project" value="InterPro"/>
</dbReference>
<evidence type="ECO:0000313" key="6">
    <source>
        <dbReference type="EMBL" id="CEJ93991.1"/>
    </source>
</evidence>
<dbReference type="STRING" id="1531966.A0A0A1TA60"/>
<sequence>MTLFFSTPNNPPPLIILADFYLSFAKRESSIMPDSASPESADAGGTASGRVLACIQCQQRKVKCDRKFPCARCVKGDISCVPGTAVGKQRKKRFAERDLLERLRRYERLMAEHNIAFEPMHSGGSEQRQLPPVRQSESLAKESPSESQAESPFATRDLWTAINTVARPEYSDDDAEDYDSEDNGLSFPAEDVRDSIFYQIWDFTTSQDLLFGLGNSSSVELATLHPNQLQRFQLWQLYLDNANPLLKVSHAPTLQTRLIQSTASLATIKPELEALLFSIYCIALTTIDEDTCMASFSTPKADMLRIYRFACQQALFNCNYMRTSDMDCLTALFLYLLSVREHADPRAMASHLGATIRIAQRMRLDNESHLSKLTPFAAEMRRRLWWAIVIFDQRIAEMTGGKNSILAPIWDCLPVHNLNDVDLHQEAKTLPASAADSNTTTEALFCVLKSKIANFTRFTISYINFATPVWKEIAKATSHGLVETMDGVVAFGDMIEEKYLSKCNPDIPLQFYTLWHTRASLGRLRIMSYFNLLWHSTPEDMPLHHRDLAFRSAVLALQADTKLLTAPSVKHFSWLSDFHFLFLAYVLIVQELRRRPTHAFTEEAWEVFLADVEARWLAKGSGTVIFLRIFSKALSKAWDAREAVARKRGITLTRPDIIIETINYYQSSSGARSSASNTPAPDGGDMDMDQMFGPGGMFDMSGADKIPPSTLFTDTLGAGMYDDTVLNQMAAEGLFDTQTW</sequence>
<evidence type="ECO:0000256" key="1">
    <source>
        <dbReference type="ARBA" id="ARBA00004123"/>
    </source>
</evidence>
<dbReference type="PANTHER" id="PTHR31001">
    <property type="entry name" value="UNCHARACTERIZED TRANSCRIPTIONAL REGULATORY PROTEIN"/>
    <property type="match status" value="1"/>
</dbReference>
<dbReference type="InterPro" id="IPR036864">
    <property type="entry name" value="Zn2-C6_fun-type_DNA-bd_sf"/>
</dbReference>
<dbReference type="CDD" id="cd00067">
    <property type="entry name" value="GAL4"/>
    <property type="match status" value="1"/>
</dbReference>
<dbReference type="PANTHER" id="PTHR31001:SF45">
    <property type="entry name" value="ZN(II)2CYS6 TRANSCRIPTION FACTOR (EUROFUNG)"/>
    <property type="match status" value="1"/>
</dbReference>
<gene>
    <name evidence="6" type="ORF">VHEMI09548</name>
</gene>
<dbReference type="InterPro" id="IPR050613">
    <property type="entry name" value="Sec_Metabolite_Reg"/>
</dbReference>
<evidence type="ECO:0000313" key="7">
    <source>
        <dbReference type="Proteomes" id="UP000039046"/>
    </source>
</evidence>
<dbReference type="CDD" id="cd12148">
    <property type="entry name" value="fungal_TF_MHR"/>
    <property type="match status" value="1"/>
</dbReference>
<evidence type="ECO:0000259" key="5">
    <source>
        <dbReference type="PROSITE" id="PS50048"/>
    </source>
</evidence>
<dbReference type="HOGENOM" id="CLU_004083_5_0_1"/>
<dbReference type="Gene3D" id="4.10.240.10">
    <property type="entry name" value="Zn(2)-C6 fungal-type DNA-binding domain"/>
    <property type="match status" value="1"/>
</dbReference>
<dbReference type="EMBL" id="CDHN01000006">
    <property type="protein sequence ID" value="CEJ93991.1"/>
    <property type="molecule type" value="Genomic_DNA"/>
</dbReference>
<dbReference type="SUPFAM" id="SSF57701">
    <property type="entry name" value="Zn2/Cys6 DNA-binding domain"/>
    <property type="match status" value="1"/>
</dbReference>
<dbReference type="OrthoDB" id="2269373at2759"/>
<accession>A0A0A1TA60</accession>
<dbReference type="Pfam" id="PF00172">
    <property type="entry name" value="Zn_clus"/>
    <property type="match status" value="1"/>
</dbReference>